<evidence type="ECO:0000256" key="6">
    <source>
        <dbReference type="ARBA" id="ARBA00022989"/>
    </source>
</evidence>
<evidence type="ECO:0000313" key="11">
    <source>
        <dbReference type="Proteomes" id="UP000664277"/>
    </source>
</evidence>
<evidence type="ECO:0000313" key="10">
    <source>
        <dbReference type="EMBL" id="MBN8659399.1"/>
    </source>
</evidence>
<keyword evidence="3" id="KW-0808">Transferase</keyword>
<dbReference type="InterPro" id="IPR029044">
    <property type="entry name" value="Nucleotide-diphossugar_trans"/>
</dbReference>
<dbReference type="InterPro" id="IPR001173">
    <property type="entry name" value="Glyco_trans_2-like"/>
</dbReference>
<protein>
    <submittedName>
        <fullName evidence="10">Glycosyltransferase family 2 protein</fullName>
    </submittedName>
</protein>
<evidence type="ECO:0000256" key="7">
    <source>
        <dbReference type="ARBA" id="ARBA00023136"/>
    </source>
</evidence>
<keyword evidence="7 8" id="KW-0472">Membrane</keyword>
<feature type="transmembrane region" description="Helical" evidence="8">
    <location>
        <begin position="270"/>
        <end position="293"/>
    </location>
</feature>
<evidence type="ECO:0000256" key="8">
    <source>
        <dbReference type="SAM" id="Phobius"/>
    </source>
</evidence>
<evidence type="ECO:0000256" key="4">
    <source>
        <dbReference type="ARBA" id="ARBA00022692"/>
    </source>
</evidence>
<keyword evidence="5" id="KW-0448">Lipopolysaccharide biosynthesis</keyword>
<dbReference type="Proteomes" id="UP000664277">
    <property type="component" value="Unassembled WGS sequence"/>
</dbReference>
<evidence type="ECO:0000256" key="5">
    <source>
        <dbReference type="ARBA" id="ARBA00022985"/>
    </source>
</evidence>
<dbReference type="GO" id="GO:0005886">
    <property type="term" value="C:plasma membrane"/>
    <property type="evidence" value="ECO:0007669"/>
    <property type="project" value="TreeGrafter"/>
</dbReference>
<evidence type="ECO:0000259" key="9">
    <source>
        <dbReference type="Pfam" id="PF00535"/>
    </source>
</evidence>
<accession>A0A8J7P6Q6</accession>
<dbReference type="EMBL" id="JAFLCK010000003">
    <property type="protein sequence ID" value="MBN8659399.1"/>
    <property type="molecule type" value="Genomic_DNA"/>
</dbReference>
<dbReference type="InterPro" id="IPR050256">
    <property type="entry name" value="Glycosyltransferase_2"/>
</dbReference>
<dbReference type="Gene3D" id="3.90.550.10">
    <property type="entry name" value="Spore Coat Polysaccharide Biosynthesis Protein SpsA, Chain A"/>
    <property type="match status" value="1"/>
</dbReference>
<gene>
    <name evidence="10" type="ORF">J0M35_03480</name>
</gene>
<dbReference type="CDD" id="cd04187">
    <property type="entry name" value="DPM1_like_bac"/>
    <property type="match status" value="1"/>
</dbReference>
<evidence type="ECO:0000256" key="1">
    <source>
        <dbReference type="ARBA" id="ARBA00022475"/>
    </source>
</evidence>
<dbReference type="PANTHER" id="PTHR48090:SF3">
    <property type="entry name" value="UNDECAPRENYL-PHOSPHATE 4-DEOXY-4-FORMAMIDO-L-ARABINOSE TRANSFERASE"/>
    <property type="match status" value="1"/>
</dbReference>
<proteinExistence type="predicted"/>
<organism evidence="10 11">
    <name type="scientific">Candidatus Obscuribacter phosphatis</name>
    <dbReference type="NCBI Taxonomy" id="1906157"/>
    <lineage>
        <taxon>Bacteria</taxon>
        <taxon>Bacillati</taxon>
        <taxon>Candidatus Melainabacteria</taxon>
        <taxon>Candidatus Obscuribacterales</taxon>
        <taxon>Candidatus Obscuribacteraceae</taxon>
        <taxon>Candidatus Obscuribacter</taxon>
    </lineage>
</organism>
<dbReference type="SUPFAM" id="SSF53448">
    <property type="entry name" value="Nucleotide-diphospho-sugar transferases"/>
    <property type="match status" value="1"/>
</dbReference>
<evidence type="ECO:0000256" key="3">
    <source>
        <dbReference type="ARBA" id="ARBA00022679"/>
    </source>
</evidence>
<sequence length="357" mass="40574">MTSHTVNVTPPVVETGFSSISNDSLKYNPKVQQKTKTRFPEISVVIPVFNEEDNIGLLYNKLTDALDSLGRSWEAILIDDGSTDNSFNKLAEIAGKDERIKIVRFVKNFGQTAALAAGIDNARGDVIIPMDADLQNDPADIQRLLDKLDEGFDVVSGWRKERKDELFLRLIPSWTANRIISLISGVRLHDYGCSLKAYRKEVIKDVRLYGEMHRFVPIYATWQGAKVSEIPVNHQARQFGQSKYGISRTFKVVLDLMTVKFMSTYFTKPIYLFGTAGLWSMVLSFSAFAWMVVLKLFYHTSFIETPLPVLVAMFFMVGMQLILMGLQSEILMRTYHESQGKRIYIVKTSINLENELD</sequence>
<dbReference type="GO" id="GO:0099621">
    <property type="term" value="F:undecaprenyl-phosphate 4-deoxy-4-formamido-L-arabinose transferase activity"/>
    <property type="evidence" value="ECO:0007669"/>
    <property type="project" value="TreeGrafter"/>
</dbReference>
<comment type="caution">
    <text evidence="10">The sequence shown here is derived from an EMBL/GenBank/DDBJ whole genome shotgun (WGS) entry which is preliminary data.</text>
</comment>
<keyword evidence="1" id="KW-1003">Cell membrane</keyword>
<dbReference type="AlphaFoldDB" id="A0A8J7P6Q6"/>
<dbReference type="PANTHER" id="PTHR48090">
    <property type="entry name" value="UNDECAPRENYL-PHOSPHATE 4-DEOXY-4-FORMAMIDO-L-ARABINOSE TRANSFERASE-RELATED"/>
    <property type="match status" value="1"/>
</dbReference>
<evidence type="ECO:0000256" key="2">
    <source>
        <dbReference type="ARBA" id="ARBA00022676"/>
    </source>
</evidence>
<keyword evidence="4 8" id="KW-0812">Transmembrane</keyword>
<keyword evidence="6 8" id="KW-1133">Transmembrane helix</keyword>
<name>A0A8J7P6Q6_9BACT</name>
<feature type="transmembrane region" description="Helical" evidence="8">
    <location>
        <begin position="305"/>
        <end position="326"/>
    </location>
</feature>
<dbReference type="GO" id="GO:0009103">
    <property type="term" value="P:lipopolysaccharide biosynthetic process"/>
    <property type="evidence" value="ECO:0007669"/>
    <property type="project" value="UniProtKB-KW"/>
</dbReference>
<feature type="domain" description="Glycosyltransferase 2-like" evidence="9">
    <location>
        <begin position="43"/>
        <end position="206"/>
    </location>
</feature>
<reference evidence="10" key="1">
    <citation type="submission" date="2021-02" db="EMBL/GenBank/DDBJ databases">
        <title>Genome-Resolved Metagenomics of a Microbial Community Performing Photosynthetic Biological Nutrient Removal.</title>
        <authorList>
            <person name="Mcdaniel E.A."/>
        </authorList>
    </citation>
    <scope>NUCLEOTIDE SEQUENCE</scope>
    <source>
        <strain evidence="10">UWPOB_OBS1</strain>
    </source>
</reference>
<keyword evidence="2" id="KW-0328">Glycosyltransferase</keyword>
<dbReference type="Pfam" id="PF00535">
    <property type="entry name" value="Glycos_transf_2"/>
    <property type="match status" value="1"/>
</dbReference>